<dbReference type="Pfam" id="PF08246">
    <property type="entry name" value="Inhibitor_I29"/>
    <property type="match status" value="1"/>
</dbReference>
<evidence type="ECO:0000259" key="6">
    <source>
        <dbReference type="SMART" id="SM00848"/>
    </source>
</evidence>
<dbReference type="GO" id="GO:0006508">
    <property type="term" value="P:proteolysis"/>
    <property type="evidence" value="ECO:0007669"/>
    <property type="project" value="UniProtKB-KW"/>
</dbReference>
<evidence type="ECO:0000256" key="4">
    <source>
        <dbReference type="ARBA" id="ARBA00022807"/>
    </source>
</evidence>
<dbReference type="InterPro" id="IPR039417">
    <property type="entry name" value="Peptidase_C1A_papain-like"/>
</dbReference>
<comment type="caution">
    <text evidence="7">The sequence shown here is derived from an EMBL/GenBank/DDBJ whole genome shotgun (WGS) entry which is preliminary data.</text>
</comment>
<dbReference type="SMART" id="SM00848">
    <property type="entry name" value="Inhibitor_I29"/>
    <property type="match status" value="1"/>
</dbReference>
<keyword evidence="8" id="KW-1185">Reference proteome</keyword>
<dbReference type="InterPro" id="IPR038765">
    <property type="entry name" value="Papain-like_cys_pep_sf"/>
</dbReference>
<proteinExistence type="inferred from homology"/>
<dbReference type="AlphaFoldDB" id="A0AAN9TVB3"/>
<keyword evidence="3" id="KW-0378">Hydrolase</keyword>
<accession>A0AAN9TVB3</accession>
<feature type="domain" description="Cathepsin propeptide inhibitor" evidence="6">
    <location>
        <begin position="10"/>
        <end position="66"/>
    </location>
</feature>
<dbReference type="Proteomes" id="UP001367676">
    <property type="component" value="Unassembled WGS sequence"/>
</dbReference>
<sequence length="321" mass="37018">MVMLLVRNSKERHSKTYENENEENFRMQVYINNSLYINEHNERYAKGQVSFELGMNHFGDLLPHEFKQRMLMNFKSKGSISDEPACESIILDSTTDLLDELDWRDTEVVSPVKDQKDCRSYWAFAAVAALESHHYMKTNERVILSEQNLVDCDDESNGCDGGNAADAFQYVIDNEGIATEEKYPYEETNGECRYDPECSSSVYITNCQSLQPKDEQQLKIAIQTIGPVTVSMYATETDFRFYKSGVFYGKDCDWRPDEELNHQVLAVGFGTSDEGADYWLVKNSWGYEWGEKGYFKIARNRESHCGIADDSNYPIVEDYNE</sequence>
<feature type="domain" description="Peptidase C1A papain C-terminal" evidence="5">
    <location>
        <begin position="97"/>
        <end position="315"/>
    </location>
</feature>
<name>A0AAN9TVB3_9HEMI</name>
<keyword evidence="2" id="KW-0645">Protease</keyword>
<dbReference type="PRINTS" id="PR00705">
    <property type="entry name" value="PAPAIN"/>
</dbReference>
<dbReference type="InterPro" id="IPR013201">
    <property type="entry name" value="Prot_inhib_I29"/>
</dbReference>
<dbReference type="FunFam" id="3.90.70.10:FF:000006">
    <property type="entry name" value="Cathepsin S"/>
    <property type="match status" value="1"/>
</dbReference>
<dbReference type="SUPFAM" id="SSF54001">
    <property type="entry name" value="Cysteine proteinases"/>
    <property type="match status" value="1"/>
</dbReference>
<gene>
    <name evidence="7" type="ORF">V9T40_006059</name>
</gene>
<evidence type="ECO:0000313" key="8">
    <source>
        <dbReference type="Proteomes" id="UP001367676"/>
    </source>
</evidence>
<evidence type="ECO:0000256" key="1">
    <source>
        <dbReference type="ARBA" id="ARBA00008455"/>
    </source>
</evidence>
<dbReference type="Pfam" id="PF00112">
    <property type="entry name" value="Peptidase_C1"/>
    <property type="match status" value="1"/>
</dbReference>
<organism evidence="7 8">
    <name type="scientific">Parthenolecanium corni</name>
    <dbReference type="NCBI Taxonomy" id="536013"/>
    <lineage>
        <taxon>Eukaryota</taxon>
        <taxon>Metazoa</taxon>
        <taxon>Ecdysozoa</taxon>
        <taxon>Arthropoda</taxon>
        <taxon>Hexapoda</taxon>
        <taxon>Insecta</taxon>
        <taxon>Pterygota</taxon>
        <taxon>Neoptera</taxon>
        <taxon>Paraneoptera</taxon>
        <taxon>Hemiptera</taxon>
        <taxon>Sternorrhyncha</taxon>
        <taxon>Coccoidea</taxon>
        <taxon>Coccidae</taxon>
        <taxon>Parthenolecanium</taxon>
    </lineage>
</organism>
<dbReference type="InterPro" id="IPR013128">
    <property type="entry name" value="Peptidase_C1A"/>
</dbReference>
<dbReference type="InterPro" id="IPR000668">
    <property type="entry name" value="Peptidase_C1A_C"/>
</dbReference>
<evidence type="ECO:0000259" key="5">
    <source>
        <dbReference type="SMART" id="SM00645"/>
    </source>
</evidence>
<dbReference type="CDD" id="cd02248">
    <property type="entry name" value="Peptidase_C1A"/>
    <property type="match status" value="1"/>
</dbReference>
<keyword evidence="4" id="KW-0788">Thiol protease</keyword>
<dbReference type="SMART" id="SM00645">
    <property type="entry name" value="Pept_C1"/>
    <property type="match status" value="1"/>
</dbReference>
<reference evidence="7 8" key="1">
    <citation type="submission" date="2024-03" db="EMBL/GenBank/DDBJ databases">
        <title>Adaptation during the transition from Ophiocordyceps entomopathogen to insect associate is accompanied by gene loss and intensified selection.</title>
        <authorList>
            <person name="Ward C.M."/>
            <person name="Onetto C.A."/>
            <person name="Borneman A.R."/>
        </authorList>
    </citation>
    <scope>NUCLEOTIDE SEQUENCE [LARGE SCALE GENOMIC DNA]</scope>
    <source>
        <strain evidence="7">AWRI1</strain>
        <tissue evidence="7">Single Adult Female</tissue>
    </source>
</reference>
<evidence type="ECO:0000313" key="7">
    <source>
        <dbReference type="EMBL" id="KAK7604873.1"/>
    </source>
</evidence>
<dbReference type="PANTHER" id="PTHR12411">
    <property type="entry name" value="CYSTEINE PROTEASE FAMILY C1-RELATED"/>
    <property type="match status" value="1"/>
</dbReference>
<comment type="similarity">
    <text evidence="1">Belongs to the peptidase C1 family.</text>
</comment>
<evidence type="ECO:0000256" key="3">
    <source>
        <dbReference type="ARBA" id="ARBA00022801"/>
    </source>
</evidence>
<dbReference type="InterPro" id="IPR025661">
    <property type="entry name" value="Pept_asp_AS"/>
</dbReference>
<protein>
    <recommendedName>
        <fullName evidence="9">Cathepsin L</fullName>
    </recommendedName>
</protein>
<evidence type="ECO:0008006" key="9">
    <source>
        <dbReference type="Google" id="ProtNLM"/>
    </source>
</evidence>
<dbReference type="GO" id="GO:0008234">
    <property type="term" value="F:cysteine-type peptidase activity"/>
    <property type="evidence" value="ECO:0007669"/>
    <property type="project" value="UniProtKB-KW"/>
</dbReference>
<dbReference type="EMBL" id="JBBCAQ010000003">
    <property type="protein sequence ID" value="KAK7604873.1"/>
    <property type="molecule type" value="Genomic_DNA"/>
</dbReference>
<dbReference type="Gene3D" id="3.90.70.10">
    <property type="entry name" value="Cysteine proteinases"/>
    <property type="match status" value="1"/>
</dbReference>
<dbReference type="PROSITE" id="PS00640">
    <property type="entry name" value="THIOL_PROTEASE_ASN"/>
    <property type="match status" value="1"/>
</dbReference>
<evidence type="ECO:0000256" key="2">
    <source>
        <dbReference type="ARBA" id="ARBA00022670"/>
    </source>
</evidence>